<dbReference type="InterPro" id="IPR007345">
    <property type="entry name" value="Polysacch_pyruvyl_Trfase"/>
</dbReference>
<dbReference type="RefSeq" id="WP_196124150.1">
    <property type="nucleotide sequence ID" value="NZ_JADPMR010000004.1"/>
</dbReference>
<feature type="domain" description="Polysaccharide pyruvyl transferase" evidence="1">
    <location>
        <begin position="68"/>
        <end position="212"/>
    </location>
</feature>
<proteinExistence type="predicted"/>
<comment type="caution">
    <text evidence="2">The sequence shown here is derived from an EMBL/GenBank/DDBJ whole genome shotgun (WGS) entry which is preliminary data.</text>
</comment>
<evidence type="ECO:0000259" key="1">
    <source>
        <dbReference type="Pfam" id="PF04230"/>
    </source>
</evidence>
<dbReference type="GO" id="GO:0016740">
    <property type="term" value="F:transferase activity"/>
    <property type="evidence" value="ECO:0007669"/>
    <property type="project" value="UniProtKB-KW"/>
</dbReference>
<keyword evidence="3" id="KW-1185">Reference proteome</keyword>
<dbReference type="Pfam" id="PF04230">
    <property type="entry name" value="PS_pyruv_trans"/>
    <property type="match status" value="1"/>
</dbReference>
<evidence type="ECO:0000313" key="2">
    <source>
        <dbReference type="EMBL" id="MBF9002151.1"/>
    </source>
</evidence>
<name>A0ABS0GI98_9VIBR</name>
<accession>A0ABS0GI98</accession>
<sequence length="280" mass="31942">MFSKIATRLVQTAQSEIQLLKYHRQPTINVRYFSDVVNWGDLLNVDIIQYVSQKKVVNCPLGHRRHLLGIGSVLAASNHNSVVWGSGFISEQQRITEAPRKICSVRGPLTRDLLLKQDLKCPEIFGDPALLLPEIYPLVAPVEKPYQLGIIPHYEHQDHPWIQKMRQDSRVCIIDIRQSDSVHFLQQLLNCECIASSSLHGIIASDAYQVPNCRLVFKEMRSFKFEDYYKGVGIDSFTSIDMKQSESLSIENVIDSCSIKPIQFDAQALKQAFPYQLFHA</sequence>
<organism evidence="2 3">
    <name type="scientific">Vibrio nitrifigilis</name>
    <dbReference type="NCBI Taxonomy" id="2789781"/>
    <lineage>
        <taxon>Bacteria</taxon>
        <taxon>Pseudomonadati</taxon>
        <taxon>Pseudomonadota</taxon>
        <taxon>Gammaproteobacteria</taxon>
        <taxon>Vibrionales</taxon>
        <taxon>Vibrionaceae</taxon>
        <taxon>Vibrio</taxon>
    </lineage>
</organism>
<gene>
    <name evidence="2" type="ORF">I1A42_16915</name>
</gene>
<dbReference type="EMBL" id="JADPMR010000004">
    <property type="protein sequence ID" value="MBF9002151.1"/>
    <property type="molecule type" value="Genomic_DNA"/>
</dbReference>
<protein>
    <submittedName>
        <fullName evidence="2">Polysaccharide pyruvyl transferase family protein</fullName>
    </submittedName>
</protein>
<dbReference type="Proteomes" id="UP000597206">
    <property type="component" value="Unassembled WGS sequence"/>
</dbReference>
<keyword evidence="2" id="KW-0808">Transferase</keyword>
<evidence type="ECO:0000313" key="3">
    <source>
        <dbReference type="Proteomes" id="UP000597206"/>
    </source>
</evidence>
<reference evidence="2 3" key="1">
    <citation type="submission" date="2020-11" db="EMBL/GenBank/DDBJ databases">
        <title>Vibrio nitrifigilis sp. nov., a marine nitrogen-fixing bacterium isolated from the lagoon sediment of an islet inside an atoll.</title>
        <authorList>
            <person name="Wang L.-T."/>
            <person name="Shieh W.Y."/>
        </authorList>
    </citation>
    <scope>NUCLEOTIDE SEQUENCE [LARGE SCALE GENOMIC DNA]</scope>
    <source>
        <strain evidence="2 3">NFV-1</strain>
    </source>
</reference>